<dbReference type="OrthoDB" id="2166423at2"/>
<organism evidence="1 2">
    <name type="scientific">Ligilactobacillus ruminis DSM 20403 = NBRC 102161</name>
    <dbReference type="NCBI Taxonomy" id="1423798"/>
    <lineage>
        <taxon>Bacteria</taxon>
        <taxon>Bacillati</taxon>
        <taxon>Bacillota</taxon>
        <taxon>Bacilli</taxon>
        <taxon>Lactobacillales</taxon>
        <taxon>Lactobacillaceae</taxon>
        <taxon>Ligilactobacillus</taxon>
    </lineage>
</organism>
<dbReference type="GeneID" id="29802117"/>
<evidence type="ECO:0000313" key="1">
    <source>
        <dbReference type="EMBL" id="SFG23021.1"/>
    </source>
</evidence>
<dbReference type="AlphaFoldDB" id="A0A1I2QBM7"/>
<evidence type="ECO:0000313" key="2">
    <source>
        <dbReference type="Proteomes" id="UP000182635"/>
    </source>
</evidence>
<gene>
    <name evidence="1" type="ORF">SAMN02910432_00458</name>
</gene>
<protein>
    <submittedName>
        <fullName evidence="1">Uncharacterized protein</fullName>
    </submittedName>
</protein>
<name>A0A1I2QBM7_9LACO</name>
<dbReference type="EMBL" id="FOPI01000006">
    <property type="protein sequence ID" value="SFG23021.1"/>
    <property type="molecule type" value="Genomic_DNA"/>
</dbReference>
<dbReference type="Proteomes" id="UP000182635">
    <property type="component" value="Unassembled WGS sequence"/>
</dbReference>
<accession>A0A1I2QBM7</accession>
<proteinExistence type="predicted"/>
<dbReference type="RefSeq" id="WP_014072906.1">
    <property type="nucleotide sequence ID" value="NZ_AYYL01000051.1"/>
</dbReference>
<sequence>MFNNDNQVAVVLKYSDLYEICDFYDVSPGEISDNPCYARYIADHHSDLQNLISGYVEMGEINRDICNDFYYACATRI</sequence>
<reference evidence="2" key="1">
    <citation type="submission" date="2016-10" db="EMBL/GenBank/DDBJ databases">
        <authorList>
            <person name="Varghese N."/>
            <person name="Submissions S."/>
        </authorList>
    </citation>
    <scope>NUCLEOTIDE SEQUENCE [LARGE SCALE GENOMIC DNA]</scope>
    <source>
        <strain evidence="2">DSM 20403</strain>
    </source>
</reference>